<protein>
    <submittedName>
        <fullName evidence="1">DUF3141 domain-containing protein</fullName>
    </submittedName>
</protein>
<dbReference type="AlphaFoldDB" id="A0A9C9NDV8"/>
<evidence type="ECO:0000313" key="1">
    <source>
        <dbReference type="EMBL" id="HET99469.1"/>
    </source>
</evidence>
<gene>
    <name evidence="1" type="ORF">ENH89_03670</name>
</gene>
<feature type="non-terminal residue" evidence="1">
    <location>
        <position position="177"/>
    </location>
</feature>
<dbReference type="SUPFAM" id="SSF53474">
    <property type="entry name" value="alpha/beta-Hydrolases"/>
    <property type="match status" value="1"/>
</dbReference>
<proteinExistence type="predicted"/>
<dbReference type="InterPro" id="IPR051321">
    <property type="entry name" value="PHA/PHB_synthase"/>
</dbReference>
<dbReference type="InterPro" id="IPR024501">
    <property type="entry name" value="DUF3141"/>
</dbReference>
<evidence type="ECO:0000313" key="2">
    <source>
        <dbReference type="Proteomes" id="UP000885680"/>
    </source>
</evidence>
<accession>A0A9C9NDV8</accession>
<sequence length="177" mass="19658">MDVWQRTILFWDTLRQRADNMLEHERAGLPPLLDFKYETILDARRFEHPANYALLRITEVGEDCWDDCVDPEKPPVVVLDPRAGHGPGIGGFKHDSEVGMALHEGHPAYFVVFFPQPAPGQTLADVLHALRRFVEEVARRHPGKPPVLYGNCQAGWAVTLLSADCEGIAGPAVLNGS</sequence>
<dbReference type="EMBL" id="DRGN01000053">
    <property type="protein sequence ID" value="HET99469.1"/>
    <property type="molecule type" value="Genomic_DNA"/>
</dbReference>
<dbReference type="Proteomes" id="UP000885680">
    <property type="component" value="Unassembled WGS sequence"/>
</dbReference>
<dbReference type="InterPro" id="IPR029058">
    <property type="entry name" value="AB_hydrolase_fold"/>
</dbReference>
<dbReference type="PANTHER" id="PTHR36837:SF2">
    <property type="entry name" value="POLY(3-HYDROXYALKANOATE) POLYMERASE SUBUNIT PHAC"/>
    <property type="match status" value="1"/>
</dbReference>
<name>A0A9C9NDV8_9HYPH</name>
<comment type="caution">
    <text evidence="1">The sequence shown here is derived from an EMBL/GenBank/DDBJ whole genome shotgun (WGS) entry which is preliminary data.</text>
</comment>
<dbReference type="PANTHER" id="PTHR36837">
    <property type="entry name" value="POLY(3-HYDROXYALKANOATE) POLYMERASE SUBUNIT PHAC"/>
    <property type="match status" value="1"/>
</dbReference>
<dbReference type="Pfam" id="PF11339">
    <property type="entry name" value="DUF3141"/>
    <property type="match status" value="1"/>
</dbReference>
<organism evidence="1 2">
    <name type="scientific">Aurantimonas coralicida</name>
    <dbReference type="NCBI Taxonomy" id="182270"/>
    <lineage>
        <taxon>Bacteria</taxon>
        <taxon>Pseudomonadati</taxon>
        <taxon>Pseudomonadota</taxon>
        <taxon>Alphaproteobacteria</taxon>
        <taxon>Hyphomicrobiales</taxon>
        <taxon>Aurantimonadaceae</taxon>
        <taxon>Aurantimonas</taxon>
    </lineage>
</organism>
<reference evidence="1" key="1">
    <citation type="journal article" date="2020" name="mSystems">
        <title>Genome- and Community-Level Interaction Insights into Carbon Utilization and Element Cycling Functions of Hydrothermarchaeota in Hydrothermal Sediment.</title>
        <authorList>
            <person name="Zhou Z."/>
            <person name="Liu Y."/>
            <person name="Xu W."/>
            <person name="Pan J."/>
            <person name="Luo Z.H."/>
            <person name="Li M."/>
        </authorList>
    </citation>
    <scope>NUCLEOTIDE SEQUENCE</scope>
    <source>
        <strain evidence="1">HyVt-347</strain>
    </source>
</reference>